<keyword evidence="5" id="KW-1185">Reference proteome</keyword>
<dbReference type="Pfam" id="PF01507">
    <property type="entry name" value="PAPS_reduct"/>
    <property type="match status" value="1"/>
</dbReference>
<evidence type="ECO:0000313" key="5">
    <source>
        <dbReference type="Proteomes" id="UP000267187"/>
    </source>
</evidence>
<dbReference type="GO" id="GO:0004604">
    <property type="term" value="F:phosphoadenylyl-sulfate reductase (thioredoxin) activity"/>
    <property type="evidence" value="ECO:0007669"/>
    <property type="project" value="TreeGrafter"/>
</dbReference>
<dbReference type="GO" id="GO:0019379">
    <property type="term" value="P:sulfate assimilation, phosphoadenylyl sulfate reduction by phosphoadenylyl-sulfate reductase (thioredoxin)"/>
    <property type="evidence" value="ECO:0007669"/>
    <property type="project" value="TreeGrafter"/>
</dbReference>
<evidence type="ECO:0000259" key="3">
    <source>
        <dbReference type="Pfam" id="PF01507"/>
    </source>
</evidence>
<dbReference type="SUPFAM" id="SSF52402">
    <property type="entry name" value="Adenine nucleotide alpha hydrolases-like"/>
    <property type="match status" value="1"/>
</dbReference>
<dbReference type="AlphaFoldDB" id="A0A3M0AM66"/>
<accession>A0A3M0AM66</accession>
<evidence type="ECO:0000313" key="4">
    <source>
        <dbReference type="EMBL" id="RMA80072.1"/>
    </source>
</evidence>
<comment type="caution">
    <text evidence="4">The sequence shown here is derived from an EMBL/GenBank/DDBJ whole genome shotgun (WGS) entry which is preliminary data.</text>
</comment>
<dbReference type="GO" id="GO:0005737">
    <property type="term" value="C:cytoplasm"/>
    <property type="evidence" value="ECO:0007669"/>
    <property type="project" value="TreeGrafter"/>
</dbReference>
<dbReference type="Proteomes" id="UP000267187">
    <property type="component" value="Unassembled WGS sequence"/>
</dbReference>
<evidence type="ECO:0000256" key="1">
    <source>
        <dbReference type="ARBA" id="ARBA00009732"/>
    </source>
</evidence>
<evidence type="ECO:0000256" key="2">
    <source>
        <dbReference type="ARBA" id="ARBA00024327"/>
    </source>
</evidence>
<feature type="domain" description="Phosphoadenosine phosphosulphate reductase" evidence="3">
    <location>
        <begin position="29"/>
        <end position="185"/>
    </location>
</feature>
<dbReference type="InterPro" id="IPR002500">
    <property type="entry name" value="PAPS_reduct_dom"/>
</dbReference>
<dbReference type="PANTHER" id="PTHR46509:SF1">
    <property type="entry name" value="PHOSPHOADENOSINE PHOSPHOSULFATE REDUCTASE"/>
    <property type="match status" value="1"/>
</dbReference>
<reference evidence="4 5" key="1">
    <citation type="submission" date="2018-10" db="EMBL/GenBank/DDBJ databases">
        <title>Genomic Encyclopedia of Type Strains, Phase IV (KMG-IV): sequencing the most valuable type-strain genomes for metagenomic binning, comparative biology and taxonomic classification.</title>
        <authorList>
            <person name="Goeker M."/>
        </authorList>
    </citation>
    <scope>NUCLEOTIDE SEQUENCE [LARGE SCALE GENOMIC DNA]</scope>
    <source>
        <strain evidence="4 5">DSM 25080</strain>
    </source>
</reference>
<name>A0A3M0AM66_9GAMM</name>
<organism evidence="4 5">
    <name type="scientific">Umboniibacter marinipuniceus</name>
    <dbReference type="NCBI Taxonomy" id="569599"/>
    <lineage>
        <taxon>Bacteria</taxon>
        <taxon>Pseudomonadati</taxon>
        <taxon>Pseudomonadota</taxon>
        <taxon>Gammaproteobacteria</taxon>
        <taxon>Cellvibrionales</taxon>
        <taxon>Cellvibrionaceae</taxon>
        <taxon>Umboniibacter</taxon>
    </lineage>
</organism>
<dbReference type="EMBL" id="REFJ01000003">
    <property type="protein sequence ID" value="RMA80072.1"/>
    <property type="molecule type" value="Genomic_DNA"/>
</dbReference>
<protein>
    <submittedName>
        <fullName evidence="4">Phosphoadenosine phosphosulfate reductase</fullName>
    </submittedName>
</protein>
<comment type="similarity">
    <text evidence="1">Belongs to the PAPS reductase family. CysH subfamily.</text>
</comment>
<comment type="pathway">
    <text evidence="2">Sulfur metabolism; hydrogen sulfide biosynthesis; sulfite from sulfate.</text>
</comment>
<dbReference type="RefSeq" id="WP_121876756.1">
    <property type="nucleotide sequence ID" value="NZ_REFJ01000003.1"/>
</dbReference>
<sequence>MDLTAINKTLRHESPAAIIRWALSVSKRPIATTSFGKTSAVLIHALQKEAPELPLIWVDHGYNLKHTYQYVEQIISRFKPNLQVFTPQVTTERRLAISGGVPVPEDEIAFSRFTKEVKLEPFQRAIQTYQPDVWLTGISRYETDYRKTLDIVSLDHRGLLRVAPFFYWQQKDIEAYLKRHNLPSPTHYFDPTKLSDNAECGLHKAS</sequence>
<proteinExistence type="inferred from homology"/>
<dbReference type="InterPro" id="IPR014729">
    <property type="entry name" value="Rossmann-like_a/b/a_fold"/>
</dbReference>
<dbReference type="OrthoDB" id="9794018at2"/>
<gene>
    <name evidence="4" type="ORF">DFR27_1428</name>
</gene>
<dbReference type="PANTHER" id="PTHR46509">
    <property type="entry name" value="PHOSPHOADENOSINE PHOSPHOSULFATE REDUCTASE"/>
    <property type="match status" value="1"/>
</dbReference>
<dbReference type="Gene3D" id="3.40.50.620">
    <property type="entry name" value="HUPs"/>
    <property type="match status" value="1"/>
</dbReference>